<evidence type="ECO:0000313" key="2">
    <source>
        <dbReference type="EMBL" id="CAI5452481.1"/>
    </source>
</evidence>
<feature type="transmembrane region" description="Helical" evidence="1">
    <location>
        <begin position="43"/>
        <end position="66"/>
    </location>
</feature>
<keyword evidence="1" id="KW-1133">Transmembrane helix</keyword>
<feature type="transmembrane region" description="Helical" evidence="1">
    <location>
        <begin position="197"/>
        <end position="226"/>
    </location>
</feature>
<feature type="transmembrane region" description="Helical" evidence="1">
    <location>
        <begin position="247"/>
        <end position="265"/>
    </location>
</feature>
<evidence type="ECO:0000256" key="1">
    <source>
        <dbReference type="SAM" id="Phobius"/>
    </source>
</evidence>
<keyword evidence="1" id="KW-0812">Transmembrane</keyword>
<name>A0A9P1IWQ2_9PELO</name>
<dbReference type="GO" id="GO:0005886">
    <property type="term" value="C:plasma membrane"/>
    <property type="evidence" value="ECO:0007669"/>
    <property type="project" value="TreeGrafter"/>
</dbReference>
<sequence>MAFFLDFVAVSETIGAILSLITNSILLTLLLSYKHNKLGTYKYLMISCCFVQMIYSTTNFSSHMRAHSTNASYVLFREYKGSNRKFAPFLLLQFCWMYTTQIAILCIHFFYRYISLWQFLSTSKLHWFDRKRLYLWIALAVFFGFSIVVLKYTFLGENDYLTEHLRYDFAKSYGLRMEEVVYNGPIFYQGLENKKPIGVWVTIGILMFGMMTCYTSMLFFGIMSYIKLKHRKTMFTMSEKTRYLQKQLLIALMIQATIPSLLIYIPAELLFISPVFKLGLGPLANISMCCLAIYPPFDQFGVIYIIKDFRTTLKTFVIKSWTKSTISS</sequence>
<organism evidence="2 3">
    <name type="scientific">Caenorhabditis angaria</name>
    <dbReference type="NCBI Taxonomy" id="860376"/>
    <lineage>
        <taxon>Eukaryota</taxon>
        <taxon>Metazoa</taxon>
        <taxon>Ecdysozoa</taxon>
        <taxon>Nematoda</taxon>
        <taxon>Chromadorea</taxon>
        <taxon>Rhabditida</taxon>
        <taxon>Rhabditina</taxon>
        <taxon>Rhabditomorpha</taxon>
        <taxon>Rhabditoidea</taxon>
        <taxon>Rhabditidae</taxon>
        <taxon>Peloderinae</taxon>
        <taxon>Caenorhabditis</taxon>
    </lineage>
</organism>
<dbReference type="Proteomes" id="UP001152747">
    <property type="component" value="Unassembled WGS sequence"/>
</dbReference>
<comment type="caution">
    <text evidence="2">The sequence shown here is derived from an EMBL/GenBank/DDBJ whole genome shotgun (WGS) entry which is preliminary data.</text>
</comment>
<keyword evidence="1" id="KW-0472">Membrane</keyword>
<dbReference type="InterPro" id="IPR019428">
    <property type="entry name" value="7TM_GPCR_serpentine_rcpt_Str"/>
</dbReference>
<feature type="transmembrane region" description="Helical" evidence="1">
    <location>
        <begin position="13"/>
        <end position="31"/>
    </location>
</feature>
<dbReference type="GO" id="GO:0042048">
    <property type="term" value="P:olfactory behavior"/>
    <property type="evidence" value="ECO:0007669"/>
    <property type="project" value="TreeGrafter"/>
</dbReference>
<dbReference type="EMBL" id="CANHGI010000005">
    <property type="protein sequence ID" value="CAI5452481.1"/>
    <property type="molecule type" value="Genomic_DNA"/>
</dbReference>
<dbReference type="PANTHER" id="PTHR22943:SF76">
    <property type="entry name" value="SEVEN TM RECEPTOR"/>
    <property type="match status" value="1"/>
</dbReference>
<evidence type="ECO:0000313" key="3">
    <source>
        <dbReference type="Proteomes" id="UP001152747"/>
    </source>
</evidence>
<dbReference type="GO" id="GO:0038022">
    <property type="term" value="F:G protein-coupled olfactory receptor activity"/>
    <property type="evidence" value="ECO:0007669"/>
    <property type="project" value="TreeGrafter"/>
</dbReference>
<feature type="transmembrane region" description="Helical" evidence="1">
    <location>
        <begin position="285"/>
        <end position="306"/>
    </location>
</feature>
<dbReference type="SUPFAM" id="SSF81321">
    <property type="entry name" value="Family A G protein-coupled receptor-like"/>
    <property type="match status" value="1"/>
</dbReference>
<gene>
    <name evidence="2" type="ORF">CAMP_LOCUS15118</name>
</gene>
<reference evidence="2" key="1">
    <citation type="submission" date="2022-11" db="EMBL/GenBank/DDBJ databases">
        <authorList>
            <person name="Kikuchi T."/>
        </authorList>
    </citation>
    <scope>NUCLEOTIDE SEQUENCE</scope>
    <source>
        <strain evidence="2">PS1010</strain>
    </source>
</reference>
<dbReference type="PANTHER" id="PTHR22943">
    <property type="entry name" value="7-TRANSMEMBRANE DOMAIN RECEPTOR C.ELEGANS"/>
    <property type="match status" value="1"/>
</dbReference>
<proteinExistence type="predicted"/>
<accession>A0A9P1IWQ2</accession>
<feature type="transmembrane region" description="Helical" evidence="1">
    <location>
        <begin position="133"/>
        <end position="154"/>
    </location>
</feature>
<protein>
    <submittedName>
        <fullName evidence="2">Uncharacterized protein</fullName>
    </submittedName>
</protein>
<feature type="transmembrane region" description="Helical" evidence="1">
    <location>
        <begin position="86"/>
        <end position="112"/>
    </location>
</feature>
<dbReference type="AlphaFoldDB" id="A0A9P1IWQ2"/>
<dbReference type="Pfam" id="PF10326">
    <property type="entry name" value="7TM_GPCR_Str"/>
    <property type="match status" value="1"/>
</dbReference>
<keyword evidence="3" id="KW-1185">Reference proteome</keyword>